<dbReference type="PANTHER" id="PTHR12236">
    <property type="entry name" value="STRUCTURAL CONTITUENT OF CUTICLE"/>
    <property type="match status" value="1"/>
</dbReference>
<proteinExistence type="predicted"/>
<keyword evidence="5" id="KW-1185">Reference proteome</keyword>
<evidence type="ECO:0000256" key="1">
    <source>
        <dbReference type="ARBA" id="ARBA00022460"/>
    </source>
</evidence>
<evidence type="ECO:0000313" key="4">
    <source>
        <dbReference type="EMBL" id="PBC27338.1"/>
    </source>
</evidence>
<dbReference type="PROSITE" id="PS00233">
    <property type="entry name" value="CHIT_BIND_RR_1"/>
    <property type="match status" value="1"/>
</dbReference>
<dbReference type="PANTHER" id="PTHR12236:SF98">
    <property type="entry name" value="CUTICULAR PROTEIN 56F"/>
    <property type="match status" value="1"/>
</dbReference>
<feature type="region of interest" description="Disordered" evidence="3">
    <location>
        <begin position="154"/>
        <end position="174"/>
    </location>
</feature>
<evidence type="ECO:0000256" key="2">
    <source>
        <dbReference type="PROSITE-ProRule" id="PRU00497"/>
    </source>
</evidence>
<dbReference type="OrthoDB" id="6425109at2759"/>
<dbReference type="Proteomes" id="UP000242457">
    <property type="component" value="Unassembled WGS sequence"/>
</dbReference>
<dbReference type="GO" id="GO:0042302">
    <property type="term" value="F:structural constituent of cuticle"/>
    <property type="evidence" value="ECO:0007669"/>
    <property type="project" value="UniProtKB-UniRule"/>
</dbReference>
<dbReference type="PRINTS" id="PR00947">
    <property type="entry name" value="CUTICLE"/>
</dbReference>
<dbReference type="EMBL" id="KZ288353">
    <property type="protein sequence ID" value="PBC27338.1"/>
    <property type="molecule type" value="Genomic_DNA"/>
</dbReference>
<dbReference type="InterPro" id="IPR051217">
    <property type="entry name" value="Insect_Cuticle_Struc_Prot"/>
</dbReference>
<reference evidence="4 5" key="1">
    <citation type="submission" date="2014-07" db="EMBL/GenBank/DDBJ databases">
        <title>Genomic and transcriptomic analysis on Apis cerana provide comprehensive insights into honey bee biology.</title>
        <authorList>
            <person name="Diao Q."/>
            <person name="Sun L."/>
            <person name="Zheng H."/>
            <person name="Zheng H."/>
            <person name="Xu S."/>
            <person name="Wang S."/>
            <person name="Zeng Z."/>
            <person name="Hu F."/>
            <person name="Su S."/>
            <person name="Wu J."/>
        </authorList>
    </citation>
    <scope>NUCLEOTIDE SEQUENCE [LARGE SCALE GENOMIC DNA]</scope>
    <source>
        <tissue evidence="4">Pupae without intestine</tissue>
    </source>
</reference>
<evidence type="ECO:0000256" key="3">
    <source>
        <dbReference type="SAM" id="MobiDB-lite"/>
    </source>
</evidence>
<keyword evidence="1 2" id="KW-0193">Cuticle</keyword>
<dbReference type="InterPro" id="IPR031311">
    <property type="entry name" value="CHIT_BIND_RR_consensus"/>
</dbReference>
<evidence type="ECO:0000313" key="5">
    <source>
        <dbReference type="Proteomes" id="UP000242457"/>
    </source>
</evidence>
<accession>A0A2A3E6K1</accession>
<name>A0A2A3E6K1_APICC</name>
<dbReference type="AlphaFoldDB" id="A0A2A3E6K1"/>
<dbReference type="InterPro" id="IPR000618">
    <property type="entry name" value="Insect_cuticle"/>
</dbReference>
<protein>
    <submittedName>
        <fullName evidence="4">Pro-resilin</fullName>
    </submittedName>
</protein>
<dbReference type="STRING" id="94128.A0A2A3E6K1"/>
<dbReference type="GO" id="GO:0031012">
    <property type="term" value="C:extracellular matrix"/>
    <property type="evidence" value="ECO:0007669"/>
    <property type="project" value="TreeGrafter"/>
</dbReference>
<dbReference type="GO" id="GO:0005615">
    <property type="term" value="C:extracellular space"/>
    <property type="evidence" value="ECO:0007669"/>
    <property type="project" value="TreeGrafter"/>
</dbReference>
<organism evidence="4 5">
    <name type="scientific">Apis cerana cerana</name>
    <name type="common">Oriental honeybee</name>
    <dbReference type="NCBI Taxonomy" id="94128"/>
    <lineage>
        <taxon>Eukaryota</taxon>
        <taxon>Metazoa</taxon>
        <taxon>Ecdysozoa</taxon>
        <taxon>Arthropoda</taxon>
        <taxon>Hexapoda</taxon>
        <taxon>Insecta</taxon>
        <taxon>Pterygota</taxon>
        <taxon>Neoptera</taxon>
        <taxon>Endopterygota</taxon>
        <taxon>Hymenoptera</taxon>
        <taxon>Apocrita</taxon>
        <taxon>Aculeata</taxon>
        <taxon>Apoidea</taxon>
        <taxon>Anthophila</taxon>
        <taxon>Apidae</taxon>
        <taxon>Apis</taxon>
    </lineage>
</organism>
<dbReference type="PROSITE" id="PS51155">
    <property type="entry name" value="CHIT_BIND_RR_2"/>
    <property type="match status" value="1"/>
</dbReference>
<dbReference type="Pfam" id="PF00379">
    <property type="entry name" value="Chitin_bind_4"/>
    <property type="match status" value="1"/>
</dbReference>
<gene>
    <name evidence="4" type="ORF">APICC_07653</name>
</gene>
<sequence>MQDMLAQMQEKLKATGQVGPGIGLRGRVGSLGNDLDATDVEKKRNSIIDAFLLTMMSVGILSEPQGPAYLPPTGTRPATGGHPDEWVGDPANYEFSYEVEDAVAGLNFGHHESRKDNEATGAYHVLLPDGRTQIVDYIADNGGYRPMVRYEGTATYPAPGPAPGGSTSNEGYRY</sequence>